<dbReference type="EMBL" id="JACHJT010000001">
    <property type="protein sequence ID" value="MBB4933722.1"/>
    <property type="molecule type" value="Genomic_DNA"/>
</dbReference>
<evidence type="ECO:0000313" key="1">
    <source>
        <dbReference type="EMBL" id="MBB4933722.1"/>
    </source>
</evidence>
<organism evidence="1 2">
    <name type="scientific">Lipingzhangella halophila</name>
    <dbReference type="NCBI Taxonomy" id="1783352"/>
    <lineage>
        <taxon>Bacteria</taxon>
        <taxon>Bacillati</taxon>
        <taxon>Actinomycetota</taxon>
        <taxon>Actinomycetes</taxon>
        <taxon>Streptosporangiales</taxon>
        <taxon>Nocardiopsidaceae</taxon>
        <taxon>Lipingzhangella</taxon>
    </lineage>
</organism>
<dbReference type="Pfam" id="PF10739">
    <property type="entry name" value="DUF2550"/>
    <property type="match status" value="1"/>
</dbReference>
<keyword evidence="2" id="KW-1185">Reference proteome</keyword>
<gene>
    <name evidence="1" type="ORF">F4561_004542</name>
</gene>
<protein>
    <submittedName>
        <fullName evidence="1">Uncharacterized protein</fullName>
    </submittedName>
</protein>
<accession>A0A7W7RKM5</accession>
<dbReference type="AlphaFoldDB" id="A0A7W7RKM5"/>
<comment type="caution">
    <text evidence="1">The sequence shown here is derived from an EMBL/GenBank/DDBJ whole genome shotgun (WGS) entry which is preliminary data.</text>
</comment>
<evidence type="ECO:0000313" key="2">
    <source>
        <dbReference type="Proteomes" id="UP000523007"/>
    </source>
</evidence>
<reference evidence="1 2" key="1">
    <citation type="submission" date="2020-08" db="EMBL/GenBank/DDBJ databases">
        <title>Sequencing the genomes of 1000 actinobacteria strains.</title>
        <authorList>
            <person name="Klenk H.-P."/>
        </authorList>
    </citation>
    <scope>NUCLEOTIDE SEQUENCE [LARGE SCALE GENOMIC DNA]</scope>
    <source>
        <strain evidence="1 2">DSM 102030</strain>
    </source>
</reference>
<sequence length="132" mass="14965">MAVTMRRYLLEREGGGVECYLRYGSGDRRPWRMGFGRYGTDELRWYRVFSLWPRPAAKLPRRGLVVMSRRFPTSADLAELTSDLVVVEVGWIASDGSDPKDPVYEIAMTEGALTGFLSWLESMPPGGTTWQP</sequence>
<dbReference type="Proteomes" id="UP000523007">
    <property type="component" value="Unassembled WGS sequence"/>
</dbReference>
<dbReference type="InterPro" id="IPR019675">
    <property type="entry name" value="DUF2550"/>
</dbReference>
<name>A0A7W7RKM5_9ACTN</name>
<proteinExistence type="predicted"/>